<reference evidence="1 2" key="1">
    <citation type="submission" date="2014-05" db="EMBL/GenBank/DDBJ databases">
        <title>Methylome analysis of the phasevarions of Haemophilus influenzae.</title>
        <authorList>
            <person name="Atack J.M."/>
            <person name="Fox K.L."/>
            <person name="Power P.M."/>
            <person name="Clark T."/>
            <person name="Jurcisek J."/>
            <person name="Korlach J."/>
            <person name="Bakaletz L.O."/>
            <person name="Jennings M.P."/>
        </authorList>
    </citation>
    <scope>NUCLEOTIDE SEQUENCE [LARGE SCALE GENOMIC DNA]</scope>
    <source>
        <strain evidence="1 2">1209</strain>
    </source>
</reference>
<comment type="caution">
    <text evidence="1">The sequence shown here is derived from an EMBL/GenBank/DDBJ whole genome shotgun (WGS) entry which is preliminary data.</text>
</comment>
<sequence length="406" mass="45459">MFNFDKTHPIPLVHLTVRPKAEKGKKEDISLLISSRLMSLTLTDNRGFEADQLDIQLDDSDGKLALPARGALLSLGMGWKGAPMIFKGEYTVDEVEHSGAPDSITIRARSADLRGSLKNHFERSFHHTTLGQIVRQIAQENQLTAQISESLAQIEISHLDQTNESSLNLLQRLAEAYDAIAGVKNHYLLFMKAGEAKTVNGKPIPPLMITRQSGDSHHFSIAESENYDGVKVYWHDNNTGKRGEVLWDKHSQRVQIKKATMRKVTRARRNQQGELIKGENGKSIKDTRYQAGKGRMINDVKGTQIKSDAESIKTLPHTYASRSYAIQLAEKTFRKLKRGTAKFSLNLALGNAELIPEMPVEVSGFKTEIDGSLWLITRVTHNITPENGFTSQIECELMLEEMNEKA</sequence>
<protein>
    <submittedName>
        <fullName evidence="1">Phage protein D</fullName>
    </submittedName>
</protein>
<dbReference type="AlphaFoldDB" id="A0A158SWN5"/>
<evidence type="ECO:0000313" key="2">
    <source>
        <dbReference type="Proteomes" id="UP000050700"/>
    </source>
</evidence>
<dbReference type="RefSeq" id="WP_005672604.1">
    <property type="nucleotide sequence ID" value="NZ_AP018778.1"/>
</dbReference>
<gene>
    <name evidence="1" type="ORF">NTHI1209_00883</name>
</gene>
<name>A0A158SWN5_HAEIF</name>
<accession>A0A158SWN5</accession>
<dbReference type="PANTHER" id="PTHR35862">
    <property type="entry name" value="FELS-2 PROPHAGE PROTEIN"/>
    <property type="match status" value="1"/>
</dbReference>
<dbReference type="EMBL" id="JMQP01000002">
    <property type="protein sequence ID" value="KIS35279.1"/>
    <property type="molecule type" value="Genomic_DNA"/>
</dbReference>
<dbReference type="PATRIC" id="fig|727.582.peg.808"/>
<dbReference type="SUPFAM" id="SSF69279">
    <property type="entry name" value="Phage tail proteins"/>
    <property type="match status" value="1"/>
</dbReference>
<organism evidence="1 2">
    <name type="scientific">Haemophilus influenzae</name>
    <dbReference type="NCBI Taxonomy" id="727"/>
    <lineage>
        <taxon>Bacteria</taxon>
        <taxon>Pseudomonadati</taxon>
        <taxon>Pseudomonadota</taxon>
        <taxon>Gammaproteobacteria</taxon>
        <taxon>Pasteurellales</taxon>
        <taxon>Pasteurellaceae</taxon>
        <taxon>Haemophilus</taxon>
    </lineage>
</organism>
<dbReference type="InterPro" id="IPR052726">
    <property type="entry name" value="Phage_Baseplate_Hub"/>
</dbReference>
<dbReference type="Pfam" id="PF05954">
    <property type="entry name" value="Phage_GPD"/>
    <property type="match status" value="1"/>
</dbReference>
<dbReference type="PANTHER" id="PTHR35862:SF3">
    <property type="entry name" value="FELS-2 PROPHAGE PROTEIN"/>
    <property type="match status" value="1"/>
</dbReference>
<evidence type="ECO:0000313" key="1">
    <source>
        <dbReference type="EMBL" id="KIS35279.1"/>
    </source>
</evidence>
<proteinExistence type="predicted"/>
<dbReference type="Proteomes" id="UP000050700">
    <property type="component" value="Unassembled WGS sequence"/>
</dbReference>